<evidence type="ECO:0000256" key="2">
    <source>
        <dbReference type="ARBA" id="ARBA00010992"/>
    </source>
</evidence>
<feature type="transmembrane region" description="Helical" evidence="6">
    <location>
        <begin position="324"/>
        <end position="345"/>
    </location>
</feature>
<keyword evidence="9" id="KW-1185">Reference proteome</keyword>
<evidence type="ECO:0000313" key="8">
    <source>
        <dbReference type="EMBL" id="KAJ4185190.1"/>
    </source>
</evidence>
<dbReference type="InterPro" id="IPR005828">
    <property type="entry name" value="MFS_sugar_transport-like"/>
</dbReference>
<comment type="subcellular location">
    <subcellularLocation>
        <location evidence="1">Membrane</location>
        <topology evidence="1">Multi-pass membrane protein</topology>
    </subcellularLocation>
</comment>
<keyword evidence="5 6" id="KW-0472">Membrane</keyword>
<dbReference type="Gene3D" id="1.20.1250.20">
    <property type="entry name" value="MFS general substrate transporter like domains"/>
    <property type="match status" value="1"/>
</dbReference>
<protein>
    <recommendedName>
        <fullName evidence="7">Major facilitator superfamily (MFS) profile domain-containing protein</fullName>
    </recommendedName>
</protein>
<dbReference type="PROSITE" id="PS00217">
    <property type="entry name" value="SUGAR_TRANSPORT_2"/>
    <property type="match status" value="1"/>
</dbReference>
<evidence type="ECO:0000259" key="7">
    <source>
        <dbReference type="PROSITE" id="PS50850"/>
    </source>
</evidence>
<feature type="domain" description="Major facilitator superfamily (MFS) profile" evidence="7">
    <location>
        <begin position="62"/>
        <end position="508"/>
    </location>
</feature>
<dbReference type="PROSITE" id="PS50850">
    <property type="entry name" value="MFS"/>
    <property type="match status" value="1"/>
</dbReference>
<feature type="transmembrane region" description="Helical" evidence="6">
    <location>
        <begin position="486"/>
        <end position="504"/>
    </location>
</feature>
<sequence>MQVLKPTSEREKAANDIGQAEALGDDVLQPKDAVLDAATKGQALTGYETLTPWETFKVFKWCTFYAFVAAFAAGADGYQIGMNAGILANPGFVEQFATKINAEGKAVLDSNIIAGWGSVLPAGQFLTQVSLPFLAAPYGRKLSLYTCWTLLAASIFAESFARRWEHWLVAKMLAGMGLGCLQVTLPAYISEIAPTRIRGIVLMTYNLWWTVGTFFAYVAMEVISGYDSHNWLLPIYTQWGHIGLMLVIFLILPESAAWAVSAGKIETARKALRQLYRGVDNYNVDQQIEVLVLLADHETQVAIAQNREKWYAVFRGTDGFRTIVACWTIVSQQFTGLVLFSTFGAYFFQQAGVGDPFQIKCITLGIKLVAAIAVVYYADSFGRRLISCSGITSMWGTSFLVGILGVVPRVKAVNYVFILMAVIWNIGLTMTGATGWGFIGEISSQRLRPYTSGAAAALNCLVNIAMNQLVPHMVNASEWNWGLKSGFFYAGVGLPFAVGCWFIVPETARRSAAELDELFERKVTPRRFHKTETATQRVVALNNAEN</sequence>
<comment type="caution">
    <text evidence="8">The sequence shown here is derived from an EMBL/GenBank/DDBJ whole genome shotgun (WGS) entry which is preliminary data.</text>
</comment>
<evidence type="ECO:0000256" key="5">
    <source>
        <dbReference type="ARBA" id="ARBA00023136"/>
    </source>
</evidence>
<feature type="transmembrane region" description="Helical" evidence="6">
    <location>
        <begin position="239"/>
        <end position="260"/>
    </location>
</feature>
<feature type="transmembrane region" description="Helical" evidence="6">
    <location>
        <begin position="385"/>
        <end position="407"/>
    </location>
</feature>
<feature type="transmembrane region" description="Helical" evidence="6">
    <location>
        <begin position="450"/>
        <end position="466"/>
    </location>
</feature>
<reference evidence="8" key="1">
    <citation type="submission" date="2022-09" db="EMBL/GenBank/DDBJ databases">
        <title>Fusarium specimens isolated from Avocado Roots.</title>
        <authorList>
            <person name="Stajich J."/>
            <person name="Roper C."/>
            <person name="Heimlech-Rivalta G."/>
        </authorList>
    </citation>
    <scope>NUCLEOTIDE SEQUENCE</scope>
    <source>
        <strain evidence="8">A02</strain>
    </source>
</reference>
<dbReference type="Pfam" id="PF00083">
    <property type="entry name" value="Sugar_tr"/>
    <property type="match status" value="1"/>
</dbReference>
<name>A0A9W8UXN5_9HYPO</name>
<dbReference type="InterPro" id="IPR050360">
    <property type="entry name" value="MFS_Sugar_Transporters"/>
</dbReference>
<comment type="similarity">
    <text evidence="2">Belongs to the major facilitator superfamily. Sugar transporter (TC 2.A.1.1) family.</text>
</comment>
<keyword evidence="3 6" id="KW-0812">Transmembrane</keyword>
<dbReference type="PROSITE" id="PS00216">
    <property type="entry name" value="SUGAR_TRANSPORT_1"/>
    <property type="match status" value="1"/>
</dbReference>
<dbReference type="InterPro" id="IPR036259">
    <property type="entry name" value="MFS_trans_sf"/>
</dbReference>
<dbReference type="PANTHER" id="PTHR48022">
    <property type="entry name" value="PLASTIDIC GLUCOSE TRANSPORTER 4"/>
    <property type="match status" value="1"/>
</dbReference>
<evidence type="ECO:0000313" key="9">
    <source>
        <dbReference type="Proteomes" id="UP001152087"/>
    </source>
</evidence>
<accession>A0A9W8UXN5</accession>
<dbReference type="AlphaFoldDB" id="A0A9W8UXN5"/>
<dbReference type="PANTHER" id="PTHR48022:SF2">
    <property type="entry name" value="PLASTIDIC GLUCOSE TRANSPORTER 4"/>
    <property type="match status" value="1"/>
</dbReference>
<dbReference type="InterPro" id="IPR005829">
    <property type="entry name" value="Sugar_transporter_CS"/>
</dbReference>
<evidence type="ECO:0000256" key="4">
    <source>
        <dbReference type="ARBA" id="ARBA00022989"/>
    </source>
</evidence>
<dbReference type="InterPro" id="IPR020846">
    <property type="entry name" value="MFS_dom"/>
</dbReference>
<evidence type="ECO:0000256" key="1">
    <source>
        <dbReference type="ARBA" id="ARBA00004141"/>
    </source>
</evidence>
<feature type="transmembrane region" description="Helical" evidence="6">
    <location>
        <begin position="413"/>
        <end position="438"/>
    </location>
</feature>
<dbReference type="GO" id="GO:0016020">
    <property type="term" value="C:membrane"/>
    <property type="evidence" value="ECO:0007669"/>
    <property type="project" value="UniProtKB-SubCell"/>
</dbReference>
<feature type="transmembrane region" description="Helical" evidence="6">
    <location>
        <begin position="200"/>
        <end position="219"/>
    </location>
</feature>
<dbReference type="Proteomes" id="UP001152087">
    <property type="component" value="Unassembled WGS sequence"/>
</dbReference>
<dbReference type="EMBL" id="JAOQAV010000024">
    <property type="protein sequence ID" value="KAJ4185190.1"/>
    <property type="molecule type" value="Genomic_DNA"/>
</dbReference>
<evidence type="ECO:0000256" key="3">
    <source>
        <dbReference type="ARBA" id="ARBA00022692"/>
    </source>
</evidence>
<dbReference type="GO" id="GO:0005351">
    <property type="term" value="F:carbohydrate:proton symporter activity"/>
    <property type="evidence" value="ECO:0007669"/>
    <property type="project" value="TreeGrafter"/>
</dbReference>
<keyword evidence="4 6" id="KW-1133">Transmembrane helix</keyword>
<proteinExistence type="inferred from homology"/>
<evidence type="ECO:0000256" key="6">
    <source>
        <dbReference type="SAM" id="Phobius"/>
    </source>
</evidence>
<dbReference type="SUPFAM" id="SSF103473">
    <property type="entry name" value="MFS general substrate transporter"/>
    <property type="match status" value="1"/>
</dbReference>
<feature type="transmembrane region" description="Helical" evidence="6">
    <location>
        <begin position="357"/>
        <end position="378"/>
    </location>
</feature>
<gene>
    <name evidence="8" type="ORF">NW755_008634</name>
</gene>
<organism evidence="8 9">
    <name type="scientific">Fusarium falciforme</name>
    <dbReference type="NCBI Taxonomy" id="195108"/>
    <lineage>
        <taxon>Eukaryota</taxon>
        <taxon>Fungi</taxon>
        <taxon>Dikarya</taxon>
        <taxon>Ascomycota</taxon>
        <taxon>Pezizomycotina</taxon>
        <taxon>Sordariomycetes</taxon>
        <taxon>Hypocreomycetidae</taxon>
        <taxon>Hypocreales</taxon>
        <taxon>Nectriaceae</taxon>
        <taxon>Fusarium</taxon>
        <taxon>Fusarium solani species complex</taxon>
    </lineage>
</organism>